<dbReference type="Pfam" id="PF01315">
    <property type="entry name" value="Ald_Xan_dh_C"/>
    <property type="match status" value="1"/>
</dbReference>
<dbReference type="SUPFAM" id="SSF56003">
    <property type="entry name" value="Molybdenum cofactor-binding domain"/>
    <property type="match status" value="1"/>
</dbReference>
<dbReference type="InterPro" id="IPR016208">
    <property type="entry name" value="Ald_Oxase/xanthine_DH-like"/>
</dbReference>
<gene>
    <name evidence="3" type="ORF">OKA04_14960</name>
</gene>
<dbReference type="InterPro" id="IPR037165">
    <property type="entry name" value="AldOxase/xan_DH_Mopterin-bd_sf"/>
</dbReference>
<feature type="region of interest" description="Disordered" evidence="1">
    <location>
        <begin position="154"/>
        <end position="173"/>
    </location>
</feature>
<dbReference type="Gene3D" id="3.30.365.10">
    <property type="entry name" value="Aldehyde oxidase/xanthine dehydrogenase, molybdopterin binding domain"/>
    <property type="match status" value="4"/>
</dbReference>
<dbReference type="SUPFAM" id="SSF54665">
    <property type="entry name" value="CO dehydrogenase molybdoprotein N-domain-like"/>
    <property type="match status" value="1"/>
</dbReference>
<comment type="caution">
    <text evidence="3">The sequence shown here is derived from an EMBL/GenBank/DDBJ whole genome shotgun (WGS) entry which is preliminary data.</text>
</comment>
<proteinExistence type="predicted"/>
<dbReference type="InterPro" id="IPR000674">
    <property type="entry name" value="Ald_Oxase/Xan_DH_a/b"/>
</dbReference>
<dbReference type="SMART" id="SM01008">
    <property type="entry name" value="Ald_Xan_dh_C"/>
    <property type="match status" value="1"/>
</dbReference>
<reference evidence="3 4" key="1">
    <citation type="submission" date="2022-10" db="EMBL/GenBank/DDBJ databases">
        <title>Luteolibacter flavescens strain MCCC 1K03193, whole genome shotgun sequencing project.</title>
        <authorList>
            <person name="Zhao G."/>
            <person name="Shen L."/>
        </authorList>
    </citation>
    <scope>NUCLEOTIDE SEQUENCE [LARGE SCALE GENOMIC DNA]</scope>
    <source>
        <strain evidence="3 4">MCCC 1K03193</strain>
    </source>
</reference>
<dbReference type="Proteomes" id="UP001207930">
    <property type="component" value="Unassembled WGS sequence"/>
</dbReference>
<dbReference type="Gene3D" id="3.90.1170.50">
    <property type="entry name" value="Aldehyde oxidase/xanthine dehydrogenase, a/b hammerhead"/>
    <property type="match status" value="1"/>
</dbReference>
<dbReference type="InterPro" id="IPR036856">
    <property type="entry name" value="Ald_Oxase/Xan_DH_a/b_sf"/>
</dbReference>
<dbReference type="Pfam" id="PF20256">
    <property type="entry name" value="MoCoBD_2"/>
    <property type="match status" value="1"/>
</dbReference>
<sequence>MSSTSSYSHTGRPANRVDGAAKVTGTARYAAEFTGADLLHGHVVCSGIPRGKILSVCTSEAESIPGVVKVFTHENTPHLAWLDRSYRDQVAPDGSPLRPLHDWEIYFQGQPVALVVASTPEVAAYAASLVRVTCEADTCSTDLAEERANAYKAPASRSGIELPPDPRGDPDEVHAAAGLSLEENYGTPAQHHNPMELFASTAVWEKDVLVVYDKTQGVLNTQAYLTKVFSLSKKALQVRSPFVGGAFGSALRPQFQCFMAVLAALELQRNVKISLTRRQMFGLSGRSRTIQNVKLGATLYGELKSVIHECFSETSRFEDYIENVVNWSGVLYRCENVRQKYELAKLDINTPCDMRAPGATQGVFAFECAIDELAAALKIDPLEFRIRHHIDRDQTKDLPYSSKQLLECYRQGAAAFGWERRDAVVGSGREGRTLKGSGVATGVWEAMQMPASAKAVLGADGKLVVSSATSDIGTGTYTIMSQIAAEALGLDITDVKFQLGDTALPSSPLQGGSWTAASVGTAVDAACRKIRKKLLKMAESHPAFDGTREDDLTLDEGCVIVAGDPAHRISFTDLLEASSVSKIQRKSTALPKILKQRKYARQAHSAVFAEVEVDEDTRMVRVTRVVSAIAAGRIINPKTARSQILGGIVWGIGMALQEETVHDHRLGRIINPGLADYHFPVHADIGDIEVIFVPEDDNVVNPLGVKGLGEIGLVGVAAAVANAVHHATGRRVRDLPFTPDKLL</sequence>
<dbReference type="PANTHER" id="PTHR11908:SF153">
    <property type="entry name" value="DEHYDROGENASE"/>
    <property type="match status" value="1"/>
</dbReference>
<protein>
    <submittedName>
        <fullName evidence="3">Xanthine dehydrogenase family protein molybdopterin-binding subunit</fullName>
    </submittedName>
</protein>
<evidence type="ECO:0000313" key="4">
    <source>
        <dbReference type="Proteomes" id="UP001207930"/>
    </source>
</evidence>
<dbReference type="InterPro" id="IPR046867">
    <property type="entry name" value="AldOxase/xan_DH_MoCoBD2"/>
</dbReference>
<dbReference type="InterPro" id="IPR008274">
    <property type="entry name" value="AldOxase/xan_DH_MoCoBD1"/>
</dbReference>
<feature type="compositionally biased region" description="Basic and acidic residues" evidence="1">
    <location>
        <begin position="164"/>
        <end position="173"/>
    </location>
</feature>
<dbReference type="PANTHER" id="PTHR11908">
    <property type="entry name" value="XANTHINE DEHYDROGENASE"/>
    <property type="match status" value="1"/>
</dbReference>
<dbReference type="Pfam" id="PF02738">
    <property type="entry name" value="MoCoBD_1"/>
    <property type="match status" value="1"/>
</dbReference>
<evidence type="ECO:0000259" key="2">
    <source>
        <dbReference type="SMART" id="SM01008"/>
    </source>
</evidence>
<evidence type="ECO:0000313" key="3">
    <source>
        <dbReference type="EMBL" id="MCW1886036.1"/>
    </source>
</evidence>
<organism evidence="3 4">
    <name type="scientific">Luteolibacter flavescens</name>
    <dbReference type="NCBI Taxonomy" id="1859460"/>
    <lineage>
        <taxon>Bacteria</taxon>
        <taxon>Pseudomonadati</taxon>
        <taxon>Verrucomicrobiota</taxon>
        <taxon>Verrucomicrobiia</taxon>
        <taxon>Verrucomicrobiales</taxon>
        <taxon>Verrucomicrobiaceae</taxon>
        <taxon>Luteolibacter</taxon>
    </lineage>
</organism>
<dbReference type="RefSeq" id="WP_264501991.1">
    <property type="nucleotide sequence ID" value="NZ_JAPDDS010000008.1"/>
</dbReference>
<feature type="domain" description="Aldehyde oxidase/xanthine dehydrogenase a/b hammerhead" evidence="2">
    <location>
        <begin position="24"/>
        <end position="138"/>
    </location>
</feature>
<dbReference type="EMBL" id="JAPDDS010000008">
    <property type="protein sequence ID" value="MCW1886036.1"/>
    <property type="molecule type" value="Genomic_DNA"/>
</dbReference>
<keyword evidence="4" id="KW-1185">Reference proteome</keyword>
<name>A0ABT3FR15_9BACT</name>
<evidence type="ECO:0000256" key="1">
    <source>
        <dbReference type="SAM" id="MobiDB-lite"/>
    </source>
</evidence>
<accession>A0ABT3FR15</accession>